<keyword evidence="2" id="KW-1185">Reference proteome</keyword>
<evidence type="ECO:0000313" key="1">
    <source>
        <dbReference type="EMBL" id="CAI6358541.1"/>
    </source>
</evidence>
<dbReference type="Proteomes" id="UP001160148">
    <property type="component" value="Unassembled WGS sequence"/>
</dbReference>
<gene>
    <name evidence="1" type="ORF">MEUPH1_LOCUS14046</name>
</gene>
<dbReference type="AlphaFoldDB" id="A0AAV0WST4"/>
<dbReference type="EMBL" id="CARXXK010000002">
    <property type="protein sequence ID" value="CAI6358541.1"/>
    <property type="molecule type" value="Genomic_DNA"/>
</dbReference>
<accession>A0AAV0WST4</accession>
<sequence length="139" mass="16133">MRYSAETIDLWQRAWVTHEKGRWTFTWFPDVRARLERVWCIMDHYTSQLMSGHGDFNAKLHELNLRGDAVCRCGSPQPTAEHLLYECPLSSQEREKLAVVVRAAGADWPCDPEFMTRSDVMFQAVKRFAHATLCRTDEG</sequence>
<name>A0AAV0WST4_9HEMI</name>
<protein>
    <recommendedName>
        <fullName evidence="3">Reverse transcriptase zinc-binding domain-containing protein</fullName>
    </recommendedName>
</protein>
<evidence type="ECO:0000313" key="2">
    <source>
        <dbReference type="Proteomes" id="UP001160148"/>
    </source>
</evidence>
<evidence type="ECO:0008006" key="3">
    <source>
        <dbReference type="Google" id="ProtNLM"/>
    </source>
</evidence>
<comment type="caution">
    <text evidence="1">The sequence shown here is derived from an EMBL/GenBank/DDBJ whole genome shotgun (WGS) entry which is preliminary data.</text>
</comment>
<proteinExistence type="predicted"/>
<organism evidence="1 2">
    <name type="scientific">Macrosiphum euphorbiae</name>
    <name type="common">potato aphid</name>
    <dbReference type="NCBI Taxonomy" id="13131"/>
    <lineage>
        <taxon>Eukaryota</taxon>
        <taxon>Metazoa</taxon>
        <taxon>Ecdysozoa</taxon>
        <taxon>Arthropoda</taxon>
        <taxon>Hexapoda</taxon>
        <taxon>Insecta</taxon>
        <taxon>Pterygota</taxon>
        <taxon>Neoptera</taxon>
        <taxon>Paraneoptera</taxon>
        <taxon>Hemiptera</taxon>
        <taxon>Sternorrhyncha</taxon>
        <taxon>Aphidomorpha</taxon>
        <taxon>Aphidoidea</taxon>
        <taxon>Aphididae</taxon>
        <taxon>Macrosiphini</taxon>
        <taxon>Macrosiphum</taxon>
    </lineage>
</organism>
<reference evidence="1 2" key="1">
    <citation type="submission" date="2023-01" db="EMBL/GenBank/DDBJ databases">
        <authorList>
            <person name="Whitehead M."/>
        </authorList>
    </citation>
    <scope>NUCLEOTIDE SEQUENCE [LARGE SCALE GENOMIC DNA]</scope>
</reference>